<dbReference type="Proteomes" id="UP000030651">
    <property type="component" value="Unassembled WGS sequence"/>
</dbReference>
<dbReference type="KEGG" id="pfy:PFICI_02564"/>
<evidence type="ECO:0000259" key="2">
    <source>
        <dbReference type="Pfam" id="PF22893"/>
    </source>
</evidence>
<feature type="region of interest" description="Disordered" evidence="1">
    <location>
        <begin position="264"/>
        <end position="301"/>
    </location>
</feature>
<dbReference type="EMBL" id="KI912110">
    <property type="protein sequence ID" value="ETS84539.1"/>
    <property type="molecule type" value="Genomic_DNA"/>
</dbReference>
<dbReference type="OrthoDB" id="3045089at2759"/>
<dbReference type="GeneID" id="19267577"/>
<dbReference type="InterPro" id="IPR054464">
    <property type="entry name" value="ULD_fung"/>
</dbReference>
<dbReference type="AlphaFoldDB" id="W3XEU8"/>
<organism evidence="3 4">
    <name type="scientific">Pestalotiopsis fici (strain W106-1 / CGMCC3.15140)</name>
    <dbReference type="NCBI Taxonomy" id="1229662"/>
    <lineage>
        <taxon>Eukaryota</taxon>
        <taxon>Fungi</taxon>
        <taxon>Dikarya</taxon>
        <taxon>Ascomycota</taxon>
        <taxon>Pezizomycotina</taxon>
        <taxon>Sordariomycetes</taxon>
        <taxon>Xylariomycetidae</taxon>
        <taxon>Amphisphaeriales</taxon>
        <taxon>Sporocadaceae</taxon>
        <taxon>Pestalotiopsis</taxon>
    </lineage>
</organism>
<dbReference type="HOGENOM" id="CLU_785519_0_0_1"/>
<proteinExistence type="predicted"/>
<protein>
    <recommendedName>
        <fullName evidence="2">Ubiquitin-like domain-containing protein</fullName>
    </recommendedName>
</protein>
<sequence length="353" mass="40670">MASFTFGSFGDIITLTQIAYKLYDAIDSNGSIAQHISVSKKDLQTFLGVCASIERAFRGGTAMSEDDVAAMRQVIDDCHECINSFQKYLDKFNDRRQRVRLVRRVQFSLFKKDKITQFETRMRHHGDMLGLMQAKYCSQDLKAHITNSLEPWDQKPMRFQDALGRRYPVPLEVCNTFDGFLSFLEFAFKSDSSIHLAVQQQRFWLITPKSWDSQSWYIVQEGDWKSIARPGAQLGMSIVTLKRLKADDRYRKLIMPDTTNKLPEIEVQDKDVKEPEETESEDFDSTTKDEEASDGEVTPPIQMDEVIASLKFDEPMPPWAPYDPNTNFQLLSPMEELPSYAFVDDDDELWLGC</sequence>
<name>W3XEU8_PESFW</name>
<dbReference type="PANTHER" id="PTHR38886">
    <property type="entry name" value="SESA DOMAIN-CONTAINING PROTEIN"/>
    <property type="match status" value="1"/>
</dbReference>
<reference evidence="4" key="1">
    <citation type="journal article" date="2015" name="BMC Genomics">
        <title>Genomic and transcriptomic analysis of the endophytic fungus Pestalotiopsis fici reveals its lifestyle and high potential for synthesis of natural products.</title>
        <authorList>
            <person name="Wang X."/>
            <person name="Zhang X."/>
            <person name="Liu L."/>
            <person name="Xiang M."/>
            <person name="Wang W."/>
            <person name="Sun X."/>
            <person name="Che Y."/>
            <person name="Guo L."/>
            <person name="Liu G."/>
            <person name="Guo L."/>
            <person name="Wang C."/>
            <person name="Yin W.B."/>
            <person name="Stadler M."/>
            <person name="Zhang X."/>
            <person name="Liu X."/>
        </authorList>
    </citation>
    <scope>NUCLEOTIDE SEQUENCE [LARGE SCALE GENOMIC DNA]</scope>
    <source>
        <strain evidence="4">W106-1 / CGMCC3.15140</strain>
    </source>
</reference>
<evidence type="ECO:0000313" key="3">
    <source>
        <dbReference type="EMBL" id="ETS84539.1"/>
    </source>
</evidence>
<dbReference type="RefSeq" id="XP_007829336.1">
    <property type="nucleotide sequence ID" value="XM_007831145.1"/>
</dbReference>
<gene>
    <name evidence="3" type="ORF">PFICI_02564</name>
</gene>
<accession>W3XEU8</accession>
<keyword evidence="4" id="KW-1185">Reference proteome</keyword>
<evidence type="ECO:0000313" key="4">
    <source>
        <dbReference type="Proteomes" id="UP000030651"/>
    </source>
</evidence>
<evidence type="ECO:0000256" key="1">
    <source>
        <dbReference type="SAM" id="MobiDB-lite"/>
    </source>
</evidence>
<dbReference type="PANTHER" id="PTHR38886:SF1">
    <property type="entry name" value="NACHT-NTPASE AND P-LOOP NTPASES N-TERMINAL DOMAIN-CONTAINING PROTEIN"/>
    <property type="match status" value="1"/>
</dbReference>
<feature type="compositionally biased region" description="Basic and acidic residues" evidence="1">
    <location>
        <begin position="264"/>
        <end position="275"/>
    </location>
</feature>
<dbReference type="Pfam" id="PF22893">
    <property type="entry name" value="ULD_2"/>
    <property type="match status" value="1"/>
</dbReference>
<feature type="domain" description="Ubiquitin-like" evidence="2">
    <location>
        <begin position="153"/>
        <end position="240"/>
    </location>
</feature>
<dbReference type="InParanoid" id="W3XEU8"/>